<evidence type="ECO:0000256" key="1">
    <source>
        <dbReference type="ARBA" id="ARBA00003029"/>
    </source>
</evidence>
<dbReference type="EMBL" id="JAOPGA020001197">
    <property type="protein sequence ID" value="KAL0486035.1"/>
    <property type="molecule type" value="Genomic_DNA"/>
</dbReference>
<feature type="coiled-coil region" evidence="12">
    <location>
        <begin position="24"/>
        <end position="161"/>
    </location>
</feature>
<evidence type="ECO:0000256" key="2">
    <source>
        <dbReference type="ARBA" id="ARBA00004611"/>
    </source>
</evidence>
<comment type="subunit">
    <text evidence="3">Component of the nexin-dynein regulatory complex (N-DRC).</text>
</comment>
<evidence type="ECO:0000256" key="6">
    <source>
        <dbReference type="ARBA" id="ARBA00023054"/>
    </source>
</evidence>
<evidence type="ECO:0000256" key="4">
    <source>
        <dbReference type="ARBA" id="ARBA00022490"/>
    </source>
</evidence>
<evidence type="ECO:0000256" key="12">
    <source>
        <dbReference type="SAM" id="Coils"/>
    </source>
</evidence>
<evidence type="ECO:0000256" key="7">
    <source>
        <dbReference type="ARBA" id="ARBA00023069"/>
    </source>
</evidence>
<evidence type="ECO:0000313" key="15">
    <source>
        <dbReference type="Proteomes" id="UP001431209"/>
    </source>
</evidence>
<protein>
    <recommendedName>
        <fullName evidence="11">Dynein regulatory complex protein 12</fullName>
    </recommendedName>
</protein>
<comment type="function">
    <text evidence="1">Component of the nexin-dynein regulatory complex (N-DRC), a key regulator of ciliary/flagellar motility which maintains the alignment and integrity of the distal axoneme and regulates microtubule sliding in motile axonemes.</text>
</comment>
<evidence type="ECO:0000313" key="14">
    <source>
        <dbReference type="EMBL" id="KAL0486035.1"/>
    </source>
</evidence>
<evidence type="ECO:0000256" key="5">
    <source>
        <dbReference type="ARBA" id="ARBA00022846"/>
    </source>
</evidence>
<gene>
    <name evidence="14" type="ORF">AKO1_012295</name>
</gene>
<feature type="region of interest" description="Disordered" evidence="13">
    <location>
        <begin position="1"/>
        <end position="20"/>
    </location>
</feature>
<keyword evidence="4" id="KW-0963">Cytoplasm</keyword>
<keyword evidence="5" id="KW-0282">Flagellum</keyword>
<evidence type="ECO:0000256" key="3">
    <source>
        <dbReference type="ARBA" id="ARBA00011248"/>
    </source>
</evidence>
<keyword evidence="15" id="KW-1185">Reference proteome</keyword>
<evidence type="ECO:0000256" key="8">
    <source>
        <dbReference type="ARBA" id="ARBA00023212"/>
    </source>
</evidence>
<proteinExistence type="inferred from homology"/>
<keyword evidence="8" id="KW-0206">Cytoskeleton</keyword>
<keyword evidence="7" id="KW-0969">Cilium</keyword>
<comment type="caution">
    <text evidence="14">The sequence shown here is derived from an EMBL/GenBank/DDBJ whole genome shotgun (WGS) entry which is preliminary data.</text>
</comment>
<dbReference type="PANTHER" id="PTHR28656:SF1">
    <property type="entry name" value="COILED-COIL DOMAIN-CONTAINING PROTEIN 153"/>
    <property type="match status" value="1"/>
</dbReference>
<dbReference type="InterPro" id="IPR033585">
    <property type="entry name" value="DRC12-like"/>
</dbReference>
<comment type="similarity">
    <text evidence="10">Belongs to the DRC12 family.</text>
</comment>
<dbReference type="PANTHER" id="PTHR28656">
    <property type="entry name" value="COILED-COIL DOMAIN-CONTAINING PROTEIN 153"/>
    <property type="match status" value="1"/>
</dbReference>
<reference evidence="14 15" key="1">
    <citation type="submission" date="2024-03" db="EMBL/GenBank/DDBJ databases">
        <title>The Acrasis kona genome and developmental transcriptomes reveal deep origins of eukaryotic multicellular pathways.</title>
        <authorList>
            <person name="Sheikh S."/>
            <person name="Fu C.-J."/>
            <person name="Brown M.W."/>
            <person name="Baldauf S.L."/>
        </authorList>
    </citation>
    <scope>NUCLEOTIDE SEQUENCE [LARGE SCALE GENOMIC DNA]</scope>
    <source>
        <strain evidence="14 15">ATCC MYA-3509</strain>
    </source>
</reference>
<name>A0AAW2Z995_9EUKA</name>
<dbReference type="Proteomes" id="UP001431209">
    <property type="component" value="Unassembled WGS sequence"/>
</dbReference>
<evidence type="ECO:0000256" key="9">
    <source>
        <dbReference type="ARBA" id="ARBA00023273"/>
    </source>
</evidence>
<sequence length="214" mass="25059">MPPKTAPAKSKKSGKNEKSEADIILGLQEELQQAKLRIESLERFMMLRTEQTQRAKSDKEEMRERLKQLDEDFEKEKMERFHIASDMIRQYKTMERTLLDKIDDAENKNNLLNDRLALSKIALEETKKEKDQIIEMKNKEIEEQKQKKEDMVIEFTEMLKETLTKMGNTITESSKEEDNTSISLLNDDKIKEIIGADTLSMRLGINTEKKKQTT</sequence>
<keyword evidence="9" id="KW-0966">Cell projection</keyword>
<accession>A0AAW2Z995</accession>
<comment type="subcellular location">
    <subcellularLocation>
        <location evidence="2">Cytoplasm</location>
        <location evidence="2">Cytoskeleton</location>
        <location evidence="2">Flagellum axoneme</location>
    </subcellularLocation>
</comment>
<evidence type="ECO:0000256" key="11">
    <source>
        <dbReference type="ARBA" id="ARBA00044800"/>
    </source>
</evidence>
<organism evidence="14 15">
    <name type="scientific">Acrasis kona</name>
    <dbReference type="NCBI Taxonomy" id="1008807"/>
    <lineage>
        <taxon>Eukaryota</taxon>
        <taxon>Discoba</taxon>
        <taxon>Heterolobosea</taxon>
        <taxon>Tetramitia</taxon>
        <taxon>Eutetramitia</taxon>
        <taxon>Acrasidae</taxon>
        <taxon>Acrasis</taxon>
    </lineage>
</organism>
<evidence type="ECO:0000256" key="10">
    <source>
        <dbReference type="ARBA" id="ARBA00044754"/>
    </source>
</evidence>
<evidence type="ECO:0000256" key="13">
    <source>
        <dbReference type="SAM" id="MobiDB-lite"/>
    </source>
</evidence>
<keyword evidence="6 12" id="KW-0175">Coiled coil</keyword>
<dbReference type="AlphaFoldDB" id="A0AAW2Z995"/>